<gene>
    <name evidence="4" type="ORF">ACFFLH_09715</name>
</gene>
<dbReference type="InterPro" id="IPR001568">
    <property type="entry name" value="RNase_T2-like"/>
</dbReference>
<dbReference type="RefSeq" id="WP_051527565.1">
    <property type="nucleotide sequence ID" value="NZ_JBHLZN010000003.1"/>
</dbReference>
<evidence type="ECO:0000256" key="2">
    <source>
        <dbReference type="RuleBase" id="RU004328"/>
    </source>
</evidence>
<name>A0ABV5ZBN0_9GAMM</name>
<dbReference type="Pfam" id="PF00445">
    <property type="entry name" value="Ribonuclease_T2"/>
    <property type="match status" value="1"/>
</dbReference>
<comment type="caution">
    <text evidence="4">The sequence shown here is derived from an EMBL/GenBank/DDBJ whole genome shotgun (WGS) entry which is preliminary data.</text>
</comment>
<dbReference type="PROSITE" id="PS00530">
    <property type="entry name" value="RNASE_T2_1"/>
    <property type="match status" value="1"/>
</dbReference>
<keyword evidence="5" id="KW-1185">Reference proteome</keyword>
<dbReference type="PANTHER" id="PTHR11240">
    <property type="entry name" value="RIBONUCLEASE T2"/>
    <property type="match status" value="1"/>
</dbReference>
<feature type="signal peptide" evidence="3">
    <location>
        <begin position="1"/>
        <end position="22"/>
    </location>
</feature>
<organism evidence="4 5">
    <name type="scientific">Balneatrix alpica</name>
    <dbReference type="NCBI Taxonomy" id="75684"/>
    <lineage>
        <taxon>Bacteria</taxon>
        <taxon>Pseudomonadati</taxon>
        <taxon>Pseudomonadota</taxon>
        <taxon>Gammaproteobacteria</taxon>
        <taxon>Oceanospirillales</taxon>
        <taxon>Balneatrichaceae</taxon>
        <taxon>Balneatrix</taxon>
    </lineage>
</organism>
<protein>
    <submittedName>
        <fullName evidence="4">Uncharacterized protein</fullName>
    </submittedName>
</protein>
<accession>A0ABV5ZBN0</accession>
<reference evidence="4 5" key="1">
    <citation type="submission" date="2024-09" db="EMBL/GenBank/DDBJ databases">
        <authorList>
            <person name="Sun Q."/>
            <person name="Mori K."/>
        </authorList>
    </citation>
    <scope>NUCLEOTIDE SEQUENCE [LARGE SCALE GENOMIC DNA]</scope>
    <source>
        <strain evidence="4 5">ATCC 51285</strain>
    </source>
</reference>
<dbReference type="Gene3D" id="3.90.730.10">
    <property type="entry name" value="Ribonuclease T2-like"/>
    <property type="match status" value="1"/>
</dbReference>
<dbReference type="PANTHER" id="PTHR11240:SF22">
    <property type="entry name" value="RIBONUCLEASE T2"/>
    <property type="match status" value="1"/>
</dbReference>
<dbReference type="InterPro" id="IPR018188">
    <property type="entry name" value="RNase_T2_His_AS_1"/>
</dbReference>
<keyword evidence="3" id="KW-0732">Signal</keyword>
<evidence type="ECO:0000256" key="3">
    <source>
        <dbReference type="SAM" id="SignalP"/>
    </source>
</evidence>
<comment type="similarity">
    <text evidence="1 2">Belongs to the RNase T2 family.</text>
</comment>
<sequence length="229" mass="26126">MRKLIGWWVGVCLSVLSGSVWAESCQLPEVLETPRLEKLDCQNQQAQVNGFLLALSWSPSFCASQGDRPANRHQCQDNQFRWVVHGLWPQDYNAKAAKCSQPRHCQSSRVDQATLAQYLCTVPGVQLMQAQWQKHGSCAFNDPGSYFAQLEQLHQRLQLPELTESKIQVEVLQQRFIELNPGLQAEHMLVRTGKGNRFNEVWLCMDQDYRYRRCNGRGAPASAIIQVPQ</sequence>
<evidence type="ECO:0000256" key="1">
    <source>
        <dbReference type="ARBA" id="ARBA00007469"/>
    </source>
</evidence>
<proteinExistence type="inferred from homology"/>
<evidence type="ECO:0000313" key="4">
    <source>
        <dbReference type="EMBL" id="MFB9886687.1"/>
    </source>
</evidence>
<evidence type="ECO:0000313" key="5">
    <source>
        <dbReference type="Proteomes" id="UP001589628"/>
    </source>
</evidence>
<dbReference type="Proteomes" id="UP001589628">
    <property type="component" value="Unassembled WGS sequence"/>
</dbReference>
<dbReference type="InterPro" id="IPR036430">
    <property type="entry name" value="RNase_T2-like_sf"/>
</dbReference>
<dbReference type="SUPFAM" id="SSF55895">
    <property type="entry name" value="Ribonuclease Rh-like"/>
    <property type="match status" value="1"/>
</dbReference>
<feature type="chain" id="PRO_5046358475" evidence="3">
    <location>
        <begin position="23"/>
        <end position="229"/>
    </location>
</feature>
<dbReference type="EMBL" id="JBHLZN010000003">
    <property type="protein sequence ID" value="MFB9886687.1"/>
    <property type="molecule type" value="Genomic_DNA"/>
</dbReference>